<dbReference type="RefSeq" id="WP_279245009.1">
    <property type="nucleotide sequence ID" value="NZ_SHNN01000002.1"/>
</dbReference>
<name>A0ABT3TFG5_9GAMM</name>
<dbReference type="SUPFAM" id="SSF52540">
    <property type="entry name" value="P-loop containing nucleoside triphosphate hydrolases"/>
    <property type="match status" value="1"/>
</dbReference>
<dbReference type="Gene3D" id="3.40.50.300">
    <property type="entry name" value="P-loop containing nucleotide triphosphate hydrolases"/>
    <property type="match status" value="1"/>
</dbReference>
<evidence type="ECO:0000313" key="3">
    <source>
        <dbReference type="Proteomes" id="UP001143362"/>
    </source>
</evidence>
<dbReference type="EMBL" id="SHNN01000002">
    <property type="protein sequence ID" value="MCX2980994.1"/>
    <property type="molecule type" value="Genomic_DNA"/>
</dbReference>
<gene>
    <name evidence="2" type="ORF">EYC98_08970</name>
</gene>
<evidence type="ECO:0000256" key="1">
    <source>
        <dbReference type="ARBA" id="ARBA00022679"/>
    </source>
</evidence>
<dbReference type="Pfam" id="PF13469">
    <property type="entry name" value="Sulfotransfer_3"/>
    <property type="match status" value="1"/>
</dbReference>
<accession>A0ABT3TFG5</accession>
<dbReference type="Proteomes" id="UP001143362">
    <property type="component" value="Unassembled WGS sequence"/>
</dbReference>
<proteinExistence type="predicted"/>
<comment type="caution">
    <text evidence="2">The sequence shown here is derived from an EMBL/GenBank/DDBJ whole genome shotgun (WGS) entry which is preliminary data.</text>
</comment>
<dbReference type="InterPro" id="IPR026634">
    <property type="entry name" value="TPST-like"/>
</dbReference>
<sequence length="330" mass="38230">MMSNANNQSRESAPVFLVGMPRSGTKLLRDLLNRHPNIRIPETESVILPMLVKEWPDFGDLSVEANFDKFFSRVSKQLFFEYLRQDNRPMTQVMWKSYIQEYTPAGIFEALVRADTNNRYGSDIIWGDKSPSYINHVGLIADIYPRARVIHIVRDVRDYCLSISKAWGKNKYRASYRWGQSVTKGRVEGRVLGERYLQVNYETLIESPEVVLRSICNMLELEFSAEMLTLVKPSENLGETRGQTEIIPTNKGKFETELTPKELKKIEEMAFNGMLAAGYEPRLATSYRSPWKVILFMRKLLDGYHLSQAARQEHGFFRGVKLHLYNSKIR</sequence>
<reference evidence="2" key="1">
    <citation type="submission" date="2019-02" db="EMBL/GenBank/DDBJ databases">
        <authorList>
            <person name="Li S.-H."/>
        </authorList>
    </citation>
    <scope>NUCLEOTIDE SEQUENCE</scope>
    <source>
        <strain evidence="2">IMCC14734</strain>
    </source>
</reference>
<protein>
    <submittedName>
        <fullName evidence="2">Sulfotransferase</fullName>
    </submittedName>
</protein>
<evidence type="ECO:0000313" key="2">
    <source>
        <dbReference type="EMBL" id="MCX2980994.1"/>
    </source>
</evidence>
<keyword evidence="1" id="KW-0808">Transferase</keyword>
<dbReference type="InterPro" id="IPR027417">
    <property type="entry name" value="P-loop_NTPase"/>
</dbReference>
<keyword evidence="3" id="KW-1185">Reference proteome</keyword>
<dbReference type="PANTHER" id="PTHR12788:SF10">
    <property type="entry name" value="PROTEIN-TYROSINE SULFOTRANSFERASE"/>
    <property type="match status" value="1"/>
</dbReference>
<organism evidence="2 3">
    <name type="scientific">Candidatus Litorirhabdus singularis</name>
    <dbReference type="NCBI Taxonomy" id="2518993"/>
    <lineage>
        <taxon>Bacteria</taxon>
        <taxon>Pseudomonadati</taxon>
        <taxon>Pseudomonadota</taxon>
        <taxon>Gammaproteobacteria</taxon>
        <taxon>Cellvibrionales</taxon>
        <taxon>Halieaceae</taxon>
        <taxon>Candidatus Litorirhabdus</taxon>
    </lineage>
</organism>
<dbReference type="PANTHER" id="PTHR12788">
    <property type="entry name" value="PROTEIN-TYROSINE SULFOTRANSFERASE 2"/>
    <property type="match status" value="1"/>
</dbReference>